<name>A0A4R3XYG4_9PROT</name>
<reference evidence="2 3" key="1">
    <citation type="submission" date="2019-03" db="EMBL/GenBank/DDBJ databases">
        <title>Genomic Encyclopedia of Type Strains, Phase IV (KMG-IV): sequencing the most valuable type-strain genomes for metagenomic binning, comparative biology and taxonomic classification.</title>
        <authorList>
            <person name="Goeker M."/>
        </authorList>
    </citation>
    <scope>NUCLEOTIDE SEQUENCE [LARGE SCALE GENOMIC DNA]</scope>
    <source>
        <strain evidence="2 3">DSM 100309</strain>
    </source>
</reference>
<accession>A0A4R3XYG4</accession>
<evidence type="ECO:0000313" key="3">
    <source>
        <dbReference type="Proteomes" id="UP000295367"/>
    </source>
</evidence>
<dbReference type="Proteomes" id="UP000295367">
    <property type="component" value="Unassembled WGS sequence"/>
</dbReference>
<dbReference type="Gene3D" id="2.10.109.10">
    <property type="entry name" value="Umud Fragment, subunit A"/>
    <property type="match status" value="1"/>
</dbReference>
<dbReference type="InterPro" id="IPR036286">
    <property type="entry name" value="LexA/Signal_pep-like_sf"/>
</dbReference>
<dbReference type="SUPFAM" id="SSF51306">
    <property type="entry name" value="LexA/Signal peptidase"/>
    <property type="match status" value="1"/>
</dbReference>
<keyword evidence="3" id="KW-1185">Reference proteome</keyword>
<evidence type="ECO:0000259" key="1">
    <source>
        <dbReference type="Pfam" id="PF00717"/>
    </source>
</evidence>
<comment type="caution">
    <text evidence="2">The sequence shown here is derived from an EMBL/GenBank/DDBJ whole genome shotgun (WGS) entry which is preliminary data.</text>
</comment>
<gene>
    <name evidence="2" type="ORF">EDC63_11343</name>
</gene>
<sequence>MSSPKIIPISADEAGTDCGGGEPFALMVLGDSMLPEFEEGEIIVIEPGGLVHDGSYVIAMHNDEPIFRQVVISEERWFLKPLNDLFPVLEISGLDAIKGVIILKKKPGRRRAQKSYI</sequence>
<organism evidence="2 3">
    <name type="scientific">Sulfurirhabdus autotrophica</name>
    <dbReference type="NCBI Taxonomy" id="1706046"/>
    <lineage>
        <taxon>Bacteria</taxon>
        <taxon>Pseudomonadati</taxon>
        <taxon>Pseudomonadota</taxon>
        <taxon>Betaproteobacteria</taxon>
        <taxon>Nitrosomonadales</taxon>
        <taxon>Sulfuricellaceae</taxon>
        <taxon>Sulfurirhabdus</taxon>
    </lineage>
</organism>
<dbReference type="InterPro" id="IPR015927">
    <property type="entry name" value="Peptidase_S24_S26A/B/C"/>
</dbReference>
<dbReference type="Pfam" id="PF00717">
    <property type="entry name" value="Peptidase_S24"/>
    <property type="match status" value="1"/>
</dbReference>
<dbReference type="CDD" id="cd06529">
    <property type="entry name" value="S24_LexA-like"/>
    <property type="match status" value="1"/>
</dbReference>
<proteinExistence type="predicted"/>
<dbReference type="InterPro" id="IPR039418">
    <property type="entry name" value="LexA-like"/>
</dbReference>
<feature type="domain" description="Peptidase S24/S26A/S26B/S26C" evidence="1">
    <location>
        <begin position="21"/>
        <end position="93"/>
    </location>
</feature>
<dbReference type="AlphaFoldDB" id="A0A4R3XYG4"/>
<dbReference type="EMBL" id="SMCO01000013">
    <property type="protein sequence ID" value="TCV84107.1"/>
    <property type="molecule type" value="Genomic_DNA"/>
</dbReference>
<evidence type="ECO:0000313" key="2">
    <source>
        <dbReference type="EMBL" id="TCV84107.1"/>
    </source>
</evidence>
<dbReference type="RefSeq" id="WP_124945088.1">
    <property type="nucleotide sequence ID" value="NZ_BHVT01000008.1"/>
</dbReference>
<protein>
    <submittedName>
        <fullName evidence="2">Peptidase S24-like protein</fullName>
    </submittedName>
</protein>
<dbReference type="OrthoDB" id="9021722at2"/>